<dbReference type="Gene3D" id="3.50.30.10">
    <property type="entry name" value="Phosphohistidine domain"/>
    <property type="match status" value="1"/>
</dbReference>
<reference evidence="3" key="1">
    <citation type="journal article" date="2019" name="Int. J. Syst. Evol. Microbiol.">
        <title>The Global Catalogue of Microorganisms (GCM) 10K type strain sequencing project: providing services to taxonomists for standard genome sequencing and annotation.</title>
        <authorList>
            <consortium name="The Broad Institute Genomics Platform"/>
            <consortium name="The Broad Institute Genome Sequencing Center for Infectious Disease"/>
            <person name="Wu L."/>
            <person name="Ma J."/>
        </authorList>
    </citation>
    <scope>NUCLEOTIDE SEQUENCE [LARGE SCALE GENOMIC DNA]</scope>
    <source>
        <strain evidence="3">CGMCC 1.7064</strain>
    </source>
</reference>
<dbReference type="PANTHER" id="PTHR43615:SF1">
    <property type="entry name" value="PPDK_N DOMAIN-CONTAINING PROTEIN"/>
    <property type="match status" value="1"/>
</dbReference>
<dbReference type="Pfam" id="PF00391">
    <property type="entry name" value="PEP-utilizers"/>
    <property type="match status" value="1"/>
</dbReference>
<organism evidence="2 3">
    <name type="scientific">Citricoccus zhacaiensis</name>
    <dbReference type="NCBI Taxonomy" id="489142"/>
    <lineage>
        <taxon>Bacteria</taxon>
        <taxon>Bacillati</taxon>
        <taxon>Actinomycetota</taxon>
        <taxon>Actinomycetes</taxon>
        <taxon>Micrococcales</taxon>
        <taxon>Micrococcaceae</taxon>
        <taxon>Citricoccus</taxon>
    </lineage>
</organism>
<evidence type="ECO:0000313" key="2">
    <source>
        <dbReference type="EMBL" id="GGO49480.1"/>
    </source>
</evidence>
<comment type="caution">
    <text evidence="2">The sequence shown here is derived from an EMBL/GenBank/DDBJ whole genome shotgun (WGS) entry which is preliminary data.</text>
</comment>
<feature type="domain" description="PEP-utilising enzyme mobile" evidence="1">
    <location>
        <begin position="41"/>
        <end position="111"/>
    </location>
</feature>
<dbReference type="InterPro" id="IPR036637">
    <property type="entry name" value="Phosphohistidine_dom_sf"/>
</dbReference>
<proteinExistence type="predicted"/>
<keyword evidence="3" id="KW-1185">Reference proteome</keyword>
<evidence type="ECO:0000313" key="3">
    <source>
        <dbReference type="Proteomes" id="UP000642509"/>
    </source>
</evidence>
<name>A0ABQ2MCF8_9MICC</name>
<protein>
    <recommendedName>
        <fullName evidence="1">PEP-utilising enzyme mobile domain-containing protein</fullName>
    </recommendedName>
</protein>
<gene>
    <name evidence="2" type="ORF">GCM10010977_31460</name>
</gene>
<dbReference type="InterPro" id="IPR008279">
    <property type="entry name" value="PEP-util_enz_mobile_dom"/>
</dbReference>
<evidence type="ECO:0000259" key="1">
    <source>
        <dbReference type="Pfam" id="PF00391"/>
    </source>
</evidence>
<dbReference type="InterPro" id="IPR051549">
    <property type="entry name" value="PEP_Utilizing_Enz"/>
</dbReference>
<dbReference type="RefSeq" id="WP_229672789.1">
    <property type="nucleotide sequence ID" value="NZ_BAAAOU010000014.1"/>
</dbReference>
<dbReference type="EMBL" id="BMLQ01000012">
    <property type="protein sequence ID" value="GGO49480.1"/>
    <property type="molecule type" value="Genomic_DNA"/>
</dbReference>
<accession>A0ABQ2MCF8</accession>
<dbReference type="Proteomes" id="UP000642509">
    <property type="component" value="Unassembled WGS sequence"/>
</dbReference>
<dbReference type="SUPFAM" id="SSF52009">
    <property type="entry name" value="Phosphohistidine domain"/>
    <property type="match status" value="1"/>
</dbReference>
<sequence>MTAGPERTGVGQVLVGVPASPGVATGRVQVVRGPGDFAAVRPGDVLVCRETDPAWTPLFTIAAAVVTETGGVLSHAAIVAREVGIPAVLAVPGAAEALIRVAAVTVDGDAGRVDATSGP</sequence>
<dbReference type="PANTHER" id="PTHR43615">
    <property type="entry name" value="PHOSPHOENOLPYRUVATE SYNTHASE-RELATED"/>
    <property type="match status" value="1"/>
</dbReference>